<reference evidence="9 10" key="1">
    <citation type="journal article" date="2017" name="BMC Biol.">
        <title>Genomic innovations, transcriptional plasticity and gene loss underlying the evolution and divergence of two highly polyphagous and invasive Helicoverpa pest species.</title>
        <authorList>
            <person name="Pearce S.L."/>
            <person name="Clarke D.F."/>
            <person name="East P.D."/>
            <person name="Elfekih S."/>
            <person name="Gordon K.H."/>
            <person name="Jermiin L.S."/>
            <person name="McGaughran A."/>
            <person name="Oakeshott J.G."/>
            <person name="Papanikolaou A."/>
            <person name="Perera O.P."/>
            <person name="Rane R.V."/>
            <person name="Richards S."/>
            <person name="Tay W.T."/>
            <person name="Walsh T.K."/>
            <person name="Anderson A."/>
            <person name="Anderson C.J."/>
            <person name="Asgari S."/>
            <person name="Board P.G."/>
            <person name="Bretschneider A."/>
            <person name="Campbell P.M."/>
            <person name="Chertemps T."/>
            <person name="Christeller J.T."/>
            <person name="Coppin C.W."/>
            <person name="Downes S.J."/>
            <person name="Duan G."/>
            <person name="Farnsworth C.A."/>
            <person name="Good R.T."/>
            <person name="Han L.B."/>
            <person name="Han Y.C."/>
            <person name="Hatje K."/>
            <person name="Horne I."/>
            <person name="Huang Y.P."/>
            <person name="Hughes D.S."/>
            <person name="Jacquin-Joly E."/>
            <person name="James W."/>
            <person name="Jhangiani S."/>
            <person name="Kollmar M."/>
            <person name="Kuwar S.S."/>
            <person name="Li S."/>
            <person name="Liu N.Y."/>
            <person name="Maibeche M.T."/>
            <person name="Miller J.R."/>
            <person name="Montagne N."/>
            <person name="Perry T."/>
            <person name="Qu J."/>
            <person name="Song S.V."/>
            <person name="Sutton G.G."/>
            <person name="Vogel H."/>
            <person name="Walenz B.P."/>
            <person name="Xu W."/>
            <person name="Zhang H.J."/>
            <person name="Zou Z."/>
            <person name="Batterham P."/>
            <person name="Edwards O.R."/>
            <person name="Feyereisen R."/>
            <person name="Gibbs R.A."/>
            <person name="Heckel D.G."/>
            <person name="McGrath A."/>
            <person name="Robin C."/>
            <person name="Scherer S.E."/>
            <person name="Worley K.C."/>
            <person name="Wu Y.D."/>
        </authorList>
    </citation>
    <scope>NUCLEOTIDE SEQUENCE [LARGE SCALE GENOMIC DNA]</scope>
    <source>
        <strain evidence="9">Harm_GR_Male_#8</strain>
        <tissue evidence="9">Whole organism</tissue>
    </source>
</reference>
<feature type="compositionally biased region" description="Basic residues" evidence="8">
    <location>
        <begin position="111"/>
        <end position="122"/>
    </location>
</feature>
<dbReference type="Proteomes" id="UP000249218">
    <property type="component" value="Unassembled WGS sequence"/>
</dbReference>
<evidence type="ECO:0000313" key="10">
    <source>
        <dbReference type="Proteomes" id="UP000249218"/>
    </source>
</evidence>
<keyword evidence="5 7" id="KW-0175">Coiled coil</keyword>
<gene>
    <name evidence="9" type="primary">HaOG213572</name>
    <name evidence="9" type="ORF">B5X24_HaOG213572</name>
</gene>
<dbReference type="GO" id="GO:0031985">
    <property type="term" value="C:Golgi cisterna"/>
    <property type="evidence" value="ECO:0007669"/>
    <property type="project" value="TreeGrafter"/>
</dbReference>
<evidence type="ECO:0000256" key="5">
    <source>
        <dbReference type="ARBA" id="ARBA00023054"/>
    </source>
</evidence>
<feature type="coiled-coil region" evidence="7">
    <location>
        <begin position="173"/>
        <end position="207"/>
    </location>
</feature>
<dbReference type="GO" id="GO:0007030">
    <property type="term" value="P:Golgi organization"/>
    <property type="evidence" value="ECO:0007669"/>
    <property type="project" value="InterPro"/>
</dbReference>
<keyword evidence="10" id="KW-1185">Reference proteome</keyword>
<dbReference type="AlphaFoldDB" id="A0A2W1BDG6"/>
<dbReference type="GO" id="GO:0000139">
    <property type="term" value="C:Golgi membrane"/>
    <property type="evidence" value="ECO:0007669"/>
    <property type="project" value="UniProtKB-SubCell"/>
</dbReference>
<evidence type="ECO:0000256" key="8">
    <source>
        <dbReference type="SAM" id="MobiDB-lite"/>
    </source>
</evidence>
<dbReference type="PANTHER" id="PTHR13815">
    <property type="entry name" value="GOLGIN-84"/>
    <property type="match status" value="1"/>
</dbReference>
<feature type="region of interest" description="Disordered" evidence="8">
    <location>
        <begin position="54"/>
        <end position="129"/>
    </location>
</feature>
<evidence type="ECO:0000313" key="9">
    <source>
        <dbReference type="EMBL" id="PZC71367.1"/>
    </source>
</evidence>
<feature type="coiled-coil region" evidence="7">
    <location>
        <begin position="265"/>
        <end position="334"/>
    </location>
</feature>
<dbReference type="GO" id="GO:0000301">
    <property type="term" value="P:retrograde transport, vesicle recycling within Golgi"/>
    <property type="evidence" value="ECO:0007669"/>
    <property type="project" value="TreeGrafter"/>
</dbReference>
<sequence>MAWFADLAGKAESLLNNLDEQTGAALRNHNVTKKRFDGSGTEFGVSHATETIWTPRKRPVSRTLKKAAPIPDTAKSVYSPSRKSSPTSHHHHQSRAPAKEYQDSSRNGSVKSKKSPSRKASPHKQYNLDHCPKTLVGDVKDNEIFDHFGLKQRSFSLPADLEILNGEEWTYKMQNMEVENAMLKNELNVMNREVAELLDRLRKTEDGNDVDSSEVTKSRIKQETTEVLNHRLNLEKQSLSSQVELLSVKIQEHTNAEVSKFKDYNQRLESENTVLKTKNAELEDKFKALQDATKERDALQTKLENDYRHAQSTITELQESLQKTSEECRREERDELQDAVAHVRSECADMKLYLQQVETRNNAAERVEMKTLQMETGQTIASLRTALRDKENELNHIRDTASTVRTADTSALNVADYDVMQDNIDSEKVNYLTQTLVQRQAKIDTLLAENNVLRIQLDKLETKLKSDASRGNRSSNSNSNSHSVVHNVYQ</sequence>
<name>A0A2W1BDG6_HELAM</name>
<dbReference type="InterPro" id="IPR019177">
    <property type="entry name" value="Golgin_subfamily_A_member_5"/>
</dbReference>
<feature type="compositionally biased region" description="Basic residues" evidence="8">
    <location>
        <begin position="55"/>
        <end position="65"/>
    </location>
</feature>
<feature type="compositionally biased region" description="Polar residues" evidence="8">
    <location>
        <begin position="76"/>
        <end position="87"/>
    </location>
</feature>
<protein>
    <submittedName>
        <fullName evidence="9">Uncharacterized protein</fullName>
    </submittedName>
</protein>
<dbReference type="PANTHER" id="PTHR13815:SF7">
    <property type="entry name" value="GOLGIN SUBFAMILY A MEMBER 5"/>
    <property type="match status" value="1"/>
</dbReference>
<keyword evidence="6" id="KW-0472">Membrane</keyword>
<evidence type="ECO:0000256" key="3">
    <source>
        <dbReference type="ARBA" id="ARBA00022989"/>
    </source>
</evidence>
<dbReference type="EMBL" id="KZ150329">
    <property type="protein sequence ID" value="PZC71367.1"/>
    <property type="molecule type" value="Genomic_DNA"/>
</dbReference>
<evidence type="ECO:0000256" key="2">
    <source>
        <dbReference type="ARBA" id="ARBA00022692"/>
    </source>
</evidence>
<organism evidence="9 10">
    <name type="scientific">Helicoverpa armigera</name>
    <name type="common">Cotton bollworm</name>
    <name type="synonym">Heliothis armigera</name>
    <dbReference type="NCBI Taxonomy" id="29058"/>
    <lineage>
        <taxon>Eukaryota</taxon>
        <taxon>Metazoa</taxon>
        <taxon>Ecdysozoa</taxon>
        <taxon>Arthropoda</taxon>
        <taxon>Hexapoda</taxon>
        <taxon>Insecta</taxon>
        <taxon>Pterygota</taxon>
        <taxon>Neoptera</taxon>
        <taxon>Endopterygota</taxon>
        <taxon>Lepidoptera</taxon>
        <taxon>Glossata</taxon>
        <taxon>Ditrysia</taxon>
        <taxon>Noctuoidea</taxon>
        <taxon>Noctuidae</taxon>
        <taxon>Heliothinae</taxon>
        <taxon>Helicoverpa</taxon>
    </lineage>
</organism>
<keyword evidence="4" id="KW-0333">Golgi apparatus</keyword>
<feature type="compositionally biased region" description="Low complexity" evidence="8">
    <location>
        <begin position="471"/>
        <end position="490"/>
    </location>
</feature>
<keyword evidence="3" id="KW-1133">Transmembrane helix</keyword>
<dbReference type="OrthoDB" id="248903at2759"/>
<feature type="region of interest" description="Disordered" evidence="8">
    <location>
        <begin position="464"/>
        <end position="490"/>
    </location>
</feature>
<evidence type="ECO:0000256" key="7">
    <source>
        <dbReference type="SAM" id="Coils"/>
    </source>
</evidence>
<comment type="subcellular location">
    <subcellularLocation>
        <location evidence="1">Golgi apparatus membrane</location>
        <topology evidence="1">Single-pass type IV membrane protein</topology>
    </subcellularLocation>
</comment>
<keyword evidence="2" id="KW-0812">Transmembrane</keyword>
<evidence type="ECO:0000256" key="6">
    <source>
        <dbReference type="ARBA" id="ARBA00023136"/>
    </source>
</evidence>
<accession>A0A2W1BDG6</accession>
<evidence type="ECO:0000256" key="4">
    <source>
        <dbReference type="ARBA" id="ARBA00023034"/>
    </source>
</evidence>
<evidence type="ECO:0000256" key="1">
    <source>
        <dbReference type="ARBA" id="ARBA00004409"/>
    </source>
</evidence>
<proteinExistence type="predicted"/>